<comment type="domain">
    <text evidence="4">The HXXXXD motif is essential for acyltransferase activity and may constitute the binding site for the phosphate moiety of the glycerol-3-phosphate.</text>
</comment>
<evidence type="ECO:0000256" key="4">
    <source>
        <dbReference type="RuleBase" id="RU361267"/>
    </source>
</evidence>
<keyword evidence="2 4" id="KW-0808">Transferase</keyword>
<dbReference type="CDD" id="cd07989">
    <property type="entry name" value="LPLAT_AGPAT-like"/>
    <property type="match status" value="1"/>
</dbReference>
<dbReference type="InterPro" id="IPR004552">
    <property type="entry name" value="AGP_acyltrans"/>
</dbReference>
<dbReference type="NCBIfam" id="TIGR00530">
    <property type="entry name" value="AGP_acyltrn"/>
    <property type="match status" value="1"/>
</dbReference>
<evidence type="ECO:0000256" key="1">
    <source>
        <dbReference type="ARBA" id="ARBA00008655"/>
    </source>
</evidence>
<accession>A0A7Y2H2Q8</accession>
<keyword evidence="6" id="KW-0472">Membrane</keyword>
<evidence type="ECO:0000259" key="7">
    <source>
        <dbReference type="SMART" id="SM00563"/>
    </source>
</evidence>
<dbReference type="EC" id="2.3.1.51" evidence="4"/>
<keyword evidence="6" id="KW-1133">Transmembrane helix</keyword>
<protein>
    <recommendedName>
        <fullName evidence="4">1-acyl-sn-glycerol-3-phosphate acyltransferase</fullName>
        <ecNumber evidence="4">2.3.1.51</ecNumber>
    </recommendedName>
</protein>
<name>A0A7Y2H2Q8_UNCEI</name>
<dbReference type="Proteomes" id="UP000547674">
    <property type="component" value="Unassembled WGS sequence"/>
</dbReference>
<reference evidence="8 9" key="1">
    <citation type="submission" date="2020-03" db="EMBL/GenBank/DDBJ databases">
        <title>Metabolic flexibility allows generalist bacteria to become dominant in a frequently disturbed ecosystem.</title>
        <authorList>
            <person name="Chen Y.-J."/>
            <person name="Leung P.M."/>
            <person name="Bay S.K."/>
            <person name="Hugenholtz P."/>
            <person name="Kessler A.J."/>
            <person name="Shelley G."/>
            <person name="Waite D.W."/>
            <person name="Cook P.L."/>
            <person name="Greening C."/>
        </authorList>
    </citation>
    <scope>NUCLEOTIDE SEQUENCE [LARGE SCALE GENOMIC DNA]</scope>
    <source>
        <strain evidence="8">SS_bin_28</strain>
    </source>
</reference>
<dbReference type="SUPFAM" id="SSF69593">
    <property type="entry name" value="Glycerol-3-phosphate (1)-acyltransferase"/>
    <property type="match status" value="1"/>
</dbReference>
<feature type="region of interest" description="Disordered" evidence="5">
    <location>
        <begin position="235"/>
        <end position="270"/>
    </location>
</feature>
<dbReference type="GO" id="GO:0003841">
    <property type="term" value="F:1-acylglycerol-3-phosphate O-acyltransferase activity"/>
    <property type="evidence" value="ECO:0007669"/>
    <property type="project" value="UniProtKB-UniRule"/>
</dbReference>
<keyword evidence="6" id="KW-0812">Transmembrane</keyword>
<evidence type="ECO:0000313" key="8">
    <source>
        <dbReference type="EMBL" id="NNF06982.1"/>
    </source>
</evidence>
<comment type="similarity">
    <text evidence="1 4">Belongs to the 1-acyl-sn-glycerol-3-phosphate acyltransferase family.</text>
</comment>
<keyword evidence="4" id="KW-0444">Lipid biosynthesis</keyword>
<dbReference type="GO" id="GO:0006654">
    <property type="term" value="P:phosphatidic acid biosynthetic process"/>
    <property type="evidence" value="ECO:0007669"/>
    <property type="project" value="TreeGrafter"/>
</dbReference>
<feature type="domain" description="Phospholipid/glycerol acyltransferase" evidence="7">
    <location>
        <begin position="74"/>
        <end position="187"/>
    </location>
</feature>
<keyword evidence="4" id="KW-0443">Lipid metabolism</keyword>
<evidence type="ECO:0000256" key="2">
    <source>
        <dbReference type="ARBA" id="ARBA00022679"/>
    </source>
</evidence>
<evidence type="ECO:0000256" key="5">
    <source>
        <dbReference type="SAM" id="MobiDB-lite"/>
    </source>
</evidence>
<keyword evidence="3 4" id="KW-0012">Acyltransferase</keyword>
<proteinExistence type="inferred from homology"/>
<dbReference type="PANTHER" id="PTHR10434">
    <property type="entry name" value="1-ACYL-SN-GLYCEROL-3-PHOSPHATE ACYLTRANSFERASE"/>
    <property type="match status" value="1"/>
</dbReference>
<dbReference type="Pfam" id="PF01553">
    <property type="entry name" value="Acyltransferase"/>
    <property type="match status" value="1"/>
</dbReference>
<dbReference type="AlphaFoldDB" id="A0A7Y2H2Q8"/>
<evidence type="ECO:0000256" key="6">
    <source>
        <dbReference type="SAM" id="Phobius"/>
    </source>
</evidence>
<comment type="caution">
    <text evidence="8">The sequence shown here is derived from an EMBL/GenBank/DDBJ whole genome shotgun (WGS) entry which is preliminary data.</text>
</comment>
<feature type="compositionally biased region" description="Low complexity" evidence="5">
    <location>
        <begin position="247"/>
        <end position="270"/>
    </location>
</feature>
<sequence length="270" mass="29814">MNFLFRLIFSIWATPFAAFWTLFVAGMYVFVAIFYRPVPWMDFCQRFHGKVLLPLIGVRVEVHGADEIAEDETAIVMSNHRSLLDIPVLTANVPRIRFVAKRELGRIPIFGWALLRSEHVLIDRKDRQSAITALQKMATVFGKGRNLMVFAEGTRASTEKLLPLKKGGFHLALDTGLKIRPVSIEGTQHLLKKGSFLIAPGKVVVTIHPVIEVEGKSRKELGELRAKTRASILSGLPSAQALEDPPKTSAAPSSEPSAPSQEPTPSERGA</sequence>
<dbReference type="EMBL" id="JABDJR010000378">
    <property type="protein sequence ID" value="NNF06982.1"/>
    <property type="molecule type" value="Genomic_DNA"/>
</dbReference>
<organism evidence="8 9">
    <name type="scientific">Eiseniibacteriota bacterium</name>
    <dbReference type="NCBI Taxonomy" id="2212470"/>
    <lineage>
        <taxon>Bacteria</taxon>
        <taxon>Candidatus Eiseniibacteriota</taxon>
    </lineage>
</organism>
<keyword evidence="4" id="KW-0594">Phospholipid biosynthesis</keyword>
<dbReference type="InterPro" id="IPR002123">
    <property type="entry name" value="Plipid/glycerol_acylTrfase"/>
</dbReference>
<comment type="catalytic activity">
    <reaction evidence="4">
        <text>a 1-acyl-sn-glycero-3-phosphate + an acyl-CoA = a 1,2-diacyl-sn-glycero-3-phosphate + CoA</text>
        <dbReference type="Rhea" id="RHEA:19709"/>
        <dbReference type="ChEBI" id="CHEBI:57287"/>
        <dbReference type="ChEBI" id="CHEBI:57970"/>
        <dbReference type="ChEBI" id="CHEBI:58342"/>
        <dbReference type="ChEBI" id="CHEBI:58608"/>
        <dbReference type="EC" id="2.3.1.51"/>
    </reaction>
</comment>
<feature type="transmembrane region" description="Helical" evidence="6">
    <location>
        <begin position="7"/>
        <end position="35"/>
    </location>
</feature>
<evidence type="ECO:0000313" key="9">
    <source>
        <dbReference type="Proteomes" id="UP000547674"/>
    </source>
</evidence>
<dbReference type="PANTHER" id="PTHR10434:SF11">
    <property type="entry name" value="1-ACYL-SN-GLYCEROL-3-PHOSPHATE ACYLTRANSFERASE"/>
    <property type="match status" value="1"/>
</dbReference>
<gene>
    <name evidence="8" type="ORF">HKN21_09495</name>
</gene>
<dbReference type="GO" id="GO:0016020">
    <property type="term" value="C:membrane"/>
    <property type="evidence" value="ECO:0007669"/>
    <property type="project" value="InterPro"/>
</dbReference>
<dbReference type="SMART" id="SM00563">
    <property type="entry name" value="PlsC"/>
    <property type="match status" value="1"/>
</dbReference>
<keyword evidence="4" id="KW-1208">Phospholipid metabolism</keyword>
<evidence type="ECO:0000256" key="3">
    <source>
        <dbReference type="ARBA" id="ARBA00023315"/>
    </source>
</evidence>